<evidence type="ECO:0000256" key="1">
    <source>
        <dbReference type="SAM" id="SignalP"/>
    </source>
</evidence>
<dbReference type="Proteomes" id="UP000324832">
    <property type="component" value="Unassembled WGS sequence"/>
</dbReference>
<feature type="chain" id="PRO_5023143169" evidence="1">
    <location>
        <begin position="20"/>
        <end position="222"/>
    </location>
</feature>
<organism evidence="2 3">
    <name type="scientific">Leptidea sinapis</name>
    <dbReference type="NCBI Taxonomy" id="189913"/>
    <lineage>
        <taxon>Eukaryota</taxon>
        <taxon>Metazoa</taxon>
        <taxon>Ecdysozoa</taxon>
        <taxon>Arthropoda</taxon>
        <taxon>Hexapoda</taxon>
        <taxon>Insecta</taxon>
        <taxon>Pterygota</taxon>
        <taxon>Neoptera</taxon>
        <taxon>Endopterygota</taxon>
        <taxon>Lepidoptera</taxon>
        <taxon>Glossata</taxon>
        <taxon>Ditrysia</taxon>
        <taxon>Papilionoidea</taxon>
        <taxon>Pieridae</taxon>
        <taxon>Dismorphiinae</taxon>
        <taxon>Leptidea</taxon>
    </lineage>
</organism>
<feature type="signal peptide" evidence="1">
    <location>
        <begin position="1"/>
        <end position="19"/>
    </location>
</feature>
<keyword evidence="3" id="KW-1185">Reference proteome</keyword>
<protein>
    <submittedName>
        <fullName evidence="2">Uncharacterized protein</fullName>
    </submittedName>
</protein>
<sequence length="222" mass="25734">MTRTLYICLVLAAVSLCYGVSTKVDFDEYQTATVANDEDDNVEVKHTIVVSTKLRNNNYRRGLHGTDNPESMHQNKPIKEDIEEVPIVKAFKSVDSTIIRTPDTRLKSNSNSQFSHRNSRDEYDIFPNADVNPVFTNLWKPSAFYNNINWGQNDYNQPRIYKRPEYNNFDRSISDDSIKEFYCRKCRELNNFRGCGQQKSGPRFFEITTPKVKLDGKLAKLI</sequence>
<evidence type="ECO:0000313" key="3">
    <source>
        <dbReference type="Proteomes" id="UP000324832"/>
    </source>
</evidence>
<evidence type="ECO:0000313" key="2">
    <source>
        <dbReference type="EMBL" id="VVD02214.1"/>
    </source>
</evidence>
<reference evidence="2 3" key="1">
    <citation type="submission" date="2017-07" db="EMBL/GenBank/DDBJ databases">
        <authorList>
            <person name="Talla V."/>
            <person name="Backstrom N."/>
        </authorList>
    </citation>
    <scope>NUCLEOTIDE SEQUENCE [LARGE SCALE GENOMIC DNA]</scope>
</reference>
<dbReference type="AlphaFoldDB" id="A0A5E4QX19"/>
<proteinExistence type="predicted"/>
<keyword evidence="1" id="KW-0732">Signal</keyword>
<gene>
    <name evidence="2" type="ORF">LSINAPIS_LOCUS12479</name>
</gene>
<name>A0A5E4QX19_9NEOP</name>
<dbReference type="EMBL" id="FZQP02005888">
    <property type="protein sequence ID" value="VVD02214.1"/>
    <property type="molecule type" value="Genomic_DNA"/>
</dbReference>
<accession>A0A5E4QX19</accession>